<dbReference type="PANTHER" id="PTHR30055">
    <property type="entry name" value="HTH-TYPE TRANSCRIPTIONAL REGULATOR RUTR"/>
    <property type="match status" value="1"/>
</dbReference>
<feature type="domain" description="HTH tetR-type" evidence="6">
    <location>
        <begin position="26"/>
        <end position="86"/>
    </location>
</feature>
<dbReference type="InterPro" id="IPR009057">
    <property type="entry name" value="Homeodomain-like_sf"/>
</dbReference>
<dbReference type="Pfam" id="PF00440">
    <property type="entry name" value="TetR_N"/>
    <property type="match status" value="1"/>
</dbReference>
<gene>
    <name evidence="7" type="ORF">JK364_43495</name>
</gene>
<proteinExistence type="predicted"/>
<reference evidence="7 8" key="1">
    <citation type="submission" date="2021-01" db="EMBL/GenBank/DDBJ databases">
        <title>WGS of actinomycetes isolated from Thailand.</title>
        <authorList>
            <person name="Thawai C."/>
        </authorList>
    </citation>
    <scope>NUCLEOTIDE SEQUENCE [LARGE SCALE GENOMIC DNA]</scope>
    <source>
        <strain evidence="7 8">CA3R110</strain>
    </source>
</reference>
<evidence type="ECO:0000256" key="2">
    <source>
        <dbReference type="ARBA" id="ARBA00023125"/>
    </source>
</evidence>
<evidence type="ECO:0000256" key="3">
    <source>
        <dbReference type="ARBA" id="ARBA00023163"/>
    </source>
</evidence>
<keyword evidence="3" id="KW-0804">Transcription</keyword>
<dbReference type="InterPro" id="IPR001647">
    <property type="entry name" value="HTH_TetR"/>
</dbReference>
<dbReference type="Pfam" id="PF16859">
    <property type="entry name" value="TetR_C_11"/>
    <property type="match status" value="1"/>
</dbReference>
<organism evidence="7 8">
    <name type="scientific">Streptomyces endocoffeicus</name>
    <dbReference type="NCBI Taxonomy" id="2898945"/>
    <lineage>
        <taxon>Bacteria</taxon>
        <taxon>Bacillati</taxon>
        <taxon>Actinomycetota</taxon>
        <taxon>Actinomycetes</taxon>
        <taxon>Kitasatosporales</taxon>
        <taxon>Streptomycetaceae</taxon>
        <taxon>Streptomyces</taxon>
    </lineage>
</organism>
<comment type="caution">
    <text evidence="7">The sequence shown here is derived from an EMBL/GenBank/DDBJ whole genome shotgun (WGS) entry which is preliminary data.</text>
</comment>
<feature type="compositionally biased region" description="Polar residues" evidence="5">
    <location>
        <begin position="1"/>
        <end position="14"/>
    </location>
</feature>
<dbReference type="InterPro" id="IPR036271">
    <property type="entry name" value="Tet_transcr_reg_TetR-rel_C_sf"/>
</dbReference>
<evidence type="ECO:0000259" key="6">
    <source>
        <dbReference type="PROSITE" id="PS50977"/>
    </source>
</evidence>
<dbReference type="InterPro" id="IPR011075">
    <property type="entry name" value="TetR_C"/>
</dbReference>
<feature type="DNA-binding region" description="H-T-H motif" evidence="4">
    <location>
        <begin position="49"/>
        <end position="68"/>
    </location>
</feature>
<keyword evidence="1" id="KW-0805">Transcription regulation</keyword>
<evidence type="ECO:0000256" key="5">
    <source>
        <dbReference type="SAM" id="MobiDB-lite"/>
    </source>
</evidence>
<dbReference type="PROSITE" id="PS50977">
    <property type="entry name" value="HTH_TETR_2"/>
    <property type="match status" value="1"/>
</dbReference>
<name>A0ABS1Q3D1_9ACTN</name>
<evidence type="ECO:0000256" key="1">
    <source>
        <dbReference type="ARBA" id="ARBA00023015"/>
    </source>
</evidence>
<dbReference type="SUPFAM" id="SSF48498">
    <property type="entry name" value="Tetracyclin repressor-like, C-terminal domain"/>
    <property type="match status" value="1"/>
</dbReference>
<dbReference type="RefSeq" id="WP_201856980.1">
    <property type="nucleotide sequence ID" value="NZ_JAERRG010000029.1"/>
</dbReference>
<dbReference type="PANTHER" id="PTHR30055:SF149">
    <property type="entry name" value="TETR-FAMILY TRANSCRIPTIONAL REGULATOR"/>
    <property type="match status" value="1"/>
</dbReference>
<sequence length="213" mass="23053">MATQSPETAVQSPETAAPQRRSKITPEREQEFYQAVLDLLQEGGYEALTIEAVAARTRASRSTLYRQWCTKPQLVVAALRSCKRPFALEGIDTGSLAGDLRAVAEAVGEAGEVCGGDTALVYALGHAALQNPDLLQALRAALIEHEVKTIQTMVRRGVERGEVAADNPALEFVPTQLIGAMRVRHLLEGRAADRMYLTRFLEASVFPALGLAP</sequence>
<evidence type="ECO:0000256" key="4">
    <source>
        <dbReference type="PROSITE-ProRule" id="PRU00335"/>
    </source>
</evidence>
<dbReference type="Proteomes" id="UP000621510">
    <property type="component" value="Unassembled WGS sequence"/>
</dbReference>
<feature type="region of interest" description="Disordered" evidence="5">
    <location>
        <begin position="1"/>
        <end position="25"/>
    </location>
</feature>
<dbReference type="EMBL" id="JAERRG010000029">
    <property type="protein sequence ID" value="MBL1119183.1"/>
    <property type="molecule type" value="Genomic_DNA"/>
</dbReference>
<accession>A0ABS1Q3D1</accession>
<dbReference type="InterPro" id="IPR050109">
    <property type="entry name" value="HTH-type_TetR-like_transc_reg"/>
</dbReference>
<keyword evidence="2 4" id="KW-0238">DNA-binding</keyword>
<protein>
    <submittedName>
        <fullName evidence="7">TetR/AcrR family transcriptional regulator</fullName>
    </submittedName>
</protein>
<evidence type="ECO:0000313" key="7">
    <source>
        <dbReference type="EMBL" id="MBL1119183.1"/>
    </source>
</evidence>
<keyword evidence="8" id="KW-1185">Reference proteome</keyword>
<dbReference type="SUPFAM" id="SSF46689">
    <property type="entry name" value="Homeodomain-like"/>
    <property type="match status" value="1"/>
</dbReference>
<dbReference type="Gene3D" id="1.10.357.10">
    <property type="entry name" value="Tetracycline Repressor, domain 2"/>
    <property type="match status" value="1"/>
</dbReference>
<evidence type="ECO:0000313" key="8">
    <source>
        <dbReference type="Proteomes" id="UP000621510"/>
    </source>
</evidence>
<dbReference type="Gene3D" id="1.10.10.60">
    <property type="entry name" value="Homeodomain-like"/>
    <property type="match status" value="1"/>
</dbReference>